<comment type="caution">
    <text evidence="2">The sequence shown here is derived from an EMBL/GenBank/DDBJ whole genome shotgun (WGS) entry which is preliminary data.</text>
</comment>
<dbReference type="SUPFAM" id="SSF51735">
    <property type="entry name" value="NAD(P)-binding Rossmann-fold domains"/>
    <property type="match status" value="1"/>
</dbReference>
<evidence type="ECO:0000259" key="1">
    <source>
        <dbReference type="SMART" id="SM00829"/>
    </source>
</evidence>
<accession>A0A8T0HJY0</accession>
<reference evidence="2 3" key="1">
    <citation type="submission" date="2020-06" db="EMBL/GenBank/DDBJ databases">
        <title>WGS assembly of Ceratodon purpureus strain R40.</title>
        <authorList>
            <person name="Carey S.B."/>
            <person name="Jenkins J."/>
            <person name="Shu S."/>
            <person name="Lovell J.T."/>
            <person name="Sreedasyam A."/>
            <person name="Maumus F."/>
            <person name="Tiley G.P."/>
            <person name="Fernandez-Pozo N."/>
            <person name="Barry K."/>
            <person name="Chen C."/>
            <person name="Wang M."/>
            <person name="Lipzen A."/>
            <person name="Daum C."/>
            <person name="Saski C.A."/>
            <person name="Payton A.C."/>
            <person name="Mcbreen J.C."/>
            <person name="Conrad R.E."/>
            <person name="Kollar L.M."/>
            <person name="Olsson S."/>
            <person name="Huttunen S."/>
            <person name="Landis J.B."/>
            <person name="Wickett N.J."/>
            <person name="Johnson M.G."/>
            <person name="Rensing S.A."/>
            <person name="Grimwood J."/>
            <person name="Schmutz J."/>
            <person name="Mcdaniel S.F."/>
        </authorList>
    </citation>
    <scope>NUCLEOTIDE SEQUENCE [LARGE SCALE GENOMIC DNA]</scope>
    <source>
        <strain evidence="2 3">R40</strain>
    </source>
</reference>
<dbReference type="GO" id="GO:0016491">
    <property type="term" value="F:oxidoreductase activity"/>
    <property type="evidence" value="ECO:0007669"/>
    <property type="project" value="InterPro"/>
</dbReference>
<dbReference type="SMART" id="SM00829">
    <property type="entry name" value="PKS_ER"/>
    <property type="match status" value="1"/>
</dbReference>
<dbReference type="Pfam" id="PF13602">
    <property type="entry name" value="ADH_zinc_N_2"/>
    <property type="match status" value="1"/>
</dbReference>
<dbReference type="InterPro" id="IPR020843">
    <property type="entry name" value="ER"/>
</dbReference>
<dbReference type="SUPFAM" id="SSF50129">
    <property type="entry name" value="GroES-like"/>
    <property type="match status" value="1"/>
</dbReference>
<dbReference type="Pfam" id="PF08240">
    <property type="entry name" value="ADH_N"/>
    <property type="match status" value="1"/>
</dbReference>
<sequence>MPNHVAFLALRRWGASVASGDRALTTCRAIVLPCFGGPQVLQVRDDSVLPELGGSDVLVRTHAVGVNPLDMRMREGYGRSLFEPLLPLVLGRDVSGEVTAVGSNVRHFRVGDQVFGALHPTATRGTYSDYAILGEEQLAPKPESLSHAEAAAIPFASLTAWRALRSTAKIKKGQKVLIMGGGGAVGLAGISLAKAAGCYVACTCGKRSMEKVKEAGAEEAVDYTAPDFKDQFRERFDVVLDTIGLPETEASGIDLLKRGGQYMTLQGQTVTYTDKYGLLAGGAAAAAALVQKQMQYGQSHGIEYWWPIMRTDAEGLEEICRLASDGRLKIPVGKTFPLESAAEAHHARDSKSVNGKVVLEVDGTI</sequence>
<dbReference type="InterPro" id="IPR052585">
    <property type="entry name" value="Lipid_raft_assoc_Zn_ADH"/>
</dbReference>
<dbReference type="PANTHER" id="PTHR43482:SF1">
    <property type="entry name" value="PROTEIN AST1-RELATED"/>
    <property type="match status" value="1"/>
</dbReference>
<protein>
    <recommendedName>
        <fullName evidence="1">Enoyl reductase (ER) domain-containing protein</fullName>
    </recommendedName>
</protein>
<dbReference type="AlphaFoldDB" id="A0A8T0HJY0"/>
<name>A0A8T0HJY0_CERPU</name>
<dbReference type="Gene3D" id="3.40.50.720">
    <property type="entry name" value="NAD(P)-binding Rossmann-like Domain"/>
    <property type="match status" value="1"/>
</dbReference>
<dbReference type="EMBL" id="CM026427">
    <property type="protein sequence ID" value="KAG0571106.1"/>
    <property type="molecule type" value="Genomic_DNA"/>
</dbReference>
<dbReference type="Gene3D" id="3.90.180.10">
    <property type="entry name" value="Medium-chain alcohol dehydrogenases, catalytic domain"/>
    <property type="match status" value="1"/>
</dbReference>
<keyword evidence="3" id="KW-1185">Reference proteome</keyword>
<feature type="domain" description="Enoyl reductase (ER)" evidence="1">
    <location>
        <begin position="36"/>
        <end position="359"/>
    </location>
</feature>
<dbReference type="InterPro" id="IPR011032">
    <property type="entry name" value="GroES-like_sf"/>
</dbReference>
<dbReference type="InterPro" id="IPR013154">
    <property type="entry name" value="ADH-like_N"/>
</dbReference>
<dbReference type="InterPro" id="IPR036291">
    <property type="entry name" value="NAD(P)-bd_dom_sf"/>
</dbReference>
<evidence type="ECO:0000313" key="2">
    <source>
        <dbReference type="EMBL" id="KAG0571106.1"/>
    </source>
</evidence>
<proteinExistence type="predicted"/>
<dbReference type="Proteomes" id="UP000822688">
    <property type="component" value="Chromosome 6"/>
</dbReference>
<dbReference type="CDD" id="cd05289">
    <property type="entry name" value="MDR_like_2"/>
    <property type="match status" value="1"/>
</dbReference>
<evidence type="ECO:0000313" key="3">
    <source>
        <dbReference type="Proteomes" id="UP000822688"/>
    </source>
</evidence>
<dbReference type="PANTHER" id="PTHR43482">
    <property type="entry name" value="PROTEIN AST1-RELATED"/>
    <property type="match status" value="1"/>
</dbReference>
<organism evidence="2 3">
    <name type="scientific">Ceratodon purpureus</name>
    <name type="common">Fire moss</name>
    <name type="synonym">Dicranum purpureum</name>
    <dbReference type="NCBI Taxonomy" id="3225"/>
    <lineage>
        <taxon>Eukaryota</taxon>
        <taxon>Viridiplantae</taxon>
        <taxon>Streptophyta</taxon>
        <taxon>Embryophyta</taxon>
        <taxon>Bryophyta</taxon>
        <taxon>Bryophytina</taxon>
        <taxon>Bryopsida</taxon>
        <taxon>Dicranidae</taxon>
        <taxon>Pseudoditrichales</taxon>
        <taxon>Ditrichaceae</taxon>
        <taxon>Ceratodon</taxon>
    </lineage>
</organism>
<gene>
    <name evidence="2" type="ORF">KC19_6G211700</name>
</gene>